<dbReference type="RefSeq" id="WP_157425462.1">
    <property type="nucleotide sequence ID" value="NZ_BAAANI010000003.1"/>
</dbReference>
<accession>A0ABV5STL6</accession>
<sequence length="147" mass="14801">MTTIQRVTRRRVSRGVGAAAAAAALLILLAGCLGEEGSVRGGSIDPTGTWGDADDAGAPSLTLDDDGGFSGTDGCNTLTGTWTVDESDHVQFEDLTATEMACEGVDTWLAGLSEATIADDTMTVLGSDGAEIGTLEHTSGGDDGGGY</sequence>
<dbReference type="InterPro" id="IPR005184">
    <property type="entry name" value="DUF306_Meta_HslJ"/>
</dbReference>
<keyword evidence="3" id="KW-1185">Reference proteome</keyword>
<dbReference type="Pfam" id="PF03724">
    <property type="entry name" value="META"/>
    <property type="match status" value="1"/>
</dbReference>
<gene>
    <name evidence="2" type="ORF">ACFFQV_15510</name>
</gene>
<feature type="domain" description="DUF306" evidence="1">
    <location>
        <begin position="56"/>
        <end position="129"/>
    </location>
</feature>
<dbReference type="EMBL" id="JBHMBL010000003">
    <property type="protein sequence ID" value="MFB9643700.1"/>
    <property type="molecule type" value="Genomic_DNA"/>
</dbReference>
<protein>
    <submittedName>
        <fullName evidence="2">META domain-containing protein</fullName>
    </submittedName>
</protein>
<comment type="caution">
    <text evidence="2">The sequence shown here is derived from an EMBL/GenBank/DDBJ whole genome shotgun (WGS) entry which is preliminary data.</text>
</comment>
<dbReference type="Proteomes" id="UP001589667">
    <property type="component" value="Unassembled WGS sequence"/>
</dbReference>
<proteinExistence type="predicted"/>
<name>A0ABV5STL6_9MICO</name>
<dbReference type="InterPro" id="IPR038670">
    <property type="entry name" value="HslJ-like_sf"/>
</dbReference>
<evidence type="ECO:0000313" key="3">
    <source>
        <dbReference type="Proteomes" id="UP001589667"/>
    </source>
</evidence>
<reference evidence="2 3" key="1">
    <citation type="submission" date="2024-09" db="EMBL/GenBank/DDBJ databases">
        <authorList>
            <person name="Sun Q."/>
            <person name="Mori K."/>
        </authorList>
    </citation>
    <scope>NUCLEOTIDE SEQUENCE [LARGE SCALE GENOMIC DNA]</scope>
    <source>
        <strain evidence="2 3">JCM 14321</strain>
    </source>
</reference>
<evidence type="ECO:0000313" key="2">
    <source>
        <dbReference type="EMBL" id="MFB9643700.1"/>
    </source>
</evidence>
<evidence type="ECO:0000259" key="1">
    <source>
        <dbReference type="Pfam" id="PF03724"/>
    </source>
</evidence>
<dbReference type="PROSITE" id="PS51257">
    <property type="entry name" value="PROKAR_LIPOPROTEIN"/>
    <property type="match status" value="1"/>
</dbReference>
<organism evidence="2 3">
    <name type="scientific">Agromyces lapidis</name>
    <dbReference type="NCBI Taxonomy" id="279574"/>
    <lineage>
        <taxon>Bacteria</taxon>
        <taxon>Bacillati</taxon>
        <taxon>Actinomycetota</taxon>
        <taxon>Actinomycetes</taxon>
        <taxon>Micrococcales</taxon>
        <taxon>Microbacteriaceae</taxon>
        <taxon>Agromyces</taxon>
    </lineage>
</organism>
<dbReference type="Gene3D" id="2.40.128.270">
    <property type="match status" value="1"/>
</dbReference>